<dbReference type="Pfam" id="PF08865">
    <property type="entry name" value="DUF1830"/>
    <property type="match status" value="1"/>
</dbReference>
<dbReference type="EMBL" id="JACJPW010000038">
    <property type="protein sequence ID" value="MBD2182502.1"/>
    <property type="molecule type" value="Genomic_DNA"/>
</dbReference>
<proteinExistence type="predicted"/>
<accession>A0A926VGT8</accession>
<dbReference type="AlphaFoldDB" id="A0A926VGT8"/>
<gene>
    <name evidence="1" type="ORF">H6G03_15595</name>
</gene>
<evidence type="ECO:0000313" key="2">
    <source>
        <dbReference type="Proteomes" id="UP000641646"/>
    </source>
</evidence>
<keyword evidence="2" id="KW-1185">Reference proteome</keyword>
<dbReference type="InterPro" id="IPR014964">
    <property type="entry name" value="DUF1830"/>
</dbReference>
<dbReference type="Proteomes" id="UP000641646">
    <property type="component" value="Unassembled WGS sequence"/>
</dbReference>
<name>A0A926VGT8_9CYAN</name>
<reference evidence="1" key="2">
    <citation type="submission" date="2020-08" db="EMBL/GenBank/DDBJ databases">
        <authorList>
            <person name="Chen M."/>
            <person name="Teng W."/>
            <person name="Zhao L."/>
            <person name="Hu C."/>
            <person name="Zhou Y."/>
            <person name="Han B."/>
            <person name="Song L."/>
            <person name="Shu W."/>
        </authorList>
    </citation>
    <scope>NUCLEOTIDE SEQUENCE</scope>
    <source>
        <strain evidence="1">FACHB-1375</strain>
    </source>
</reference>
<organism evidence="1 2">
    <name type="scientific">Aerosakkonema funiforme FACHB-1375</name>
    <dbReference type="NCBI Taxonomy" id="2949571"/>
    <lineage>
        <taxon>Bacteria</taxon>
        <taxon>Bacillati</taxon>
        <taxon>Cyanobacteriota</taxon>
        <taxon>Cyanophyceae</taxon>
        <taxon>Oscillatoriophycideae</taxon>
        <taxon>Aerosakkonematales</taxon>
        <taxon>Aerosakkonemataceae</taxon>
        <taxon>Aerosakkonema</taxon>
    </lineage>
</organism>
<evidence type="ECO:0000313" key="1">
    <source>
        <dbReference type="EMBL" id="MBD2182502.1"/>
    </source>
</evidence>
<protein>
    <submittedName>
        <fullName evidence="1">DUF1830 domain-containing protein</fullName>
    </submittedName>
</protein>
<sequence>MAQILDSLPSDSSDRIFCCYINSSSQIQIARISNIPNWYFERVVFPGQRLLFEAPPDAQLEIHTGKLTSAILSDKIPCTQLQIKEFASEAV</sequence>
<comment type="caution">
    <text evidence="1">The sequence shown here is derived from an EMBL/GenBank/DDBJ whole genome shotgun (WGS) entry which is preliminary data.</text>
</comment>
<reference evidence="1" key="1">
    <citation type="journal article" date="2015" name="ISME J.">
        <title>Draft Genome Sequence of Streptomyces incarnatus NRRL8089, which Produces the Nucleoside Antibiotic Sinefungin.</title>
        <authorList>
            <person name="Oshima K."/>
            <person name="Hattori M."/>
            <person name="Shimizu H."/>
            <person name="Fukuda K."/>
            <person name="Nemoto M."/>
            <person name="Inagaki K."/>
            <person name="Tamura T."/>
        </authorList>
    </citation>
    <scope>NUCLEOTIDE SEQUENCE</scope>
    <source>
        <strain evidence="1">FACHB-1375</strain>
    </source>
</reference>